<evidence type="ECO:0000259" key="1">
    <source>
        <dbReference type="PROSITE" id="PS50943"/>
    </source>
</evidence>
<dbReference type="NCBIfam" id="TIGR03070">
    <property type="entry name" value="couple_hipB"/>
    <property type="match status" value="1"/>
</dbReference>
<accession>A0ABM7PTU8</accession>
<dbReference type="RefSeq" id="WP_229232378.1">
    <property type="nucleotide sequence ID" value="NZ_AP024525.1"/>
</dbReference>
<dbReference type="Pfam" id="PF01381">
    <property type="entry name" value="HTH_3"/>
    <property type="match status" value="1"/>
</dbReference>
<dbReference type="InterPro" id="IPR001387">
    <property type="entry name" value="Cro/C1-type_HTH"/>
</dbReference>
<dbReference type="Gene3D" id="1.10.260.40">
    <property type="entry name" value="lambda repressor-like DNA-binding domains"/>
    <property type="match status" value="1"/>
</dbReference>
<dbReference type="Proteomes" id="UP001319861">
    <property type="component" value="Chromosome"/>
</dbReference>
<dbReference type="InterPro" id="IPR017507">
    <property type="entry name" value="Tscrpt_reg_HipB-like"/>
</dbReference>
<name>A0ABM7PTU8_SINCY</name>
<keyword evidence="3" id="KW-1185">Reference proteome</keyword>
<dbReference type="CDD" id="cd00093">
    <property type="entry name" value="HTH_XRE"/>
    <property type="match status" value="1"/>
</dbReference>
<proteinExistence type="predicted"/>
<dbReference type="SMART" id="SM00530">
    <property type="entry name" value="HTH_XRE"/>
    <property type="match status" value="1"/>
</dbReference>
<evidence type="ECO:0000313" key="2">
    <source>
        <dbReference type="EMBL" id="BCT75656.1"/>
    </source>
</evidence>
<reference evidence="2 3" key="1">
    <citation type="journal article" date="2021" name="J. Biosci. Bioeng.">
        <title>Identification and characterization of a chc gene cluster responsible for the aromatization pathway of cyclohexanecarboxylate degradation in Sinomonas cyclohexanicum ATCC 51369.</title>
        <authorList>
            <person name="Yamamoto T."/>
            <person name="Hasegawa Y."/>
            <person name="Lau P.C.K."/>
            <person name="Iwaki H."/>
        </authorList>
    </citation>
    <scope>NUCLEOTIDE SEQUENCE [LARGE SCALE GENOMIC DNA]</scope>
    <source>
        <strain evidence="2 3">ATCC 51369</strain>
    </source>
</reference>
<dbReference type="SUPFAM" id="SSF47413">
    <property type="entry name" value="lambda repressor-like DNA-binding domains"/>
    <property type="match status" value="1"/>
</dbReference>
<protein>
    <recommendedName>
        <fullName evidence="1">HTH cro/C1-type domain-containing protein</fullName>
    </recommendedName>
</protein>
<dbReference type="PROSITE" id="PS50943">
    <property type="entry name" value="HTH_CROC1"/>
    <property type="match status" value="1"/>
</dbReference>
<dbReference type="InterPro" id="IPR010982">
    <property type="entry name" value="Lambda_DNA-bd_dom_sf"/>
</dbReference>
<feature type="domain" description="HTH cro/C1-type" evidence="1">
    <location>
        <begin position="12"/>
        <end position="66"/>
    </location>
</feature>
<gene>
    <name evidence="2" type="ORF">SCMU_14980</name>
</gene>
<dbReference type="EMBL" id="AP024525">
    <property type="protein sequence ID" value="BCT75656.1"/>
    <property type="molecule type" value="Genomic_DNA"/>
</dbReference>
<evidence type="ECO:0000313" key="3">
    <source>
        <dbReference type="Proteomes" id="UP001319861"/>
    </source>
</evidence>
<organism evidence="2 3">
    <name type="scientific">Sinomonas cyclohexanicum</name>
    <name type="common">Corynebacterium cyclohexanicum</name>
    <dbReference type="NCBI Taxonomy" id="322009"/>
    <lineage>
        <taxon>Bacteria</taxon>
        <taxon>Bacillati</taxon>
        <taxon>Actinomycetota</taxon>
        <taxon>Actinomycetes</taxon>
        <taxon>Micrococcales</taxon>
        <taxon>Micrococcaceae</taxon>
        <taxon>Sinomonas</taxon>
    </lineage>
</organism>
<sequence>MDRLSRAVADEVRARRRALGLTQQDLAELAGVSERFIRFVEQAKPSVQLDTLEAVLGALGLELRVVPRGAQQAAPR</sequence>